<dbReference type="AlphaFoldDB" id="A0A4Y2BEP6"/>
<feature type="domain" description="Reverse transcriptase" evidence="1">
    <location>
        <begin position="40"/>
        <end position="159"/>
    </location>
</feature>
<dbReference type="OrthoDB" id="411871at2759"/>
<keyword evidence="3" id="KW-1185">Reference proteome</keyword>
<sequence>MFKHFPKLLLSFYNKCLKLQYFPTPLKVGIIVLFHKKGKPKPETKSYRPVSLLPTLGKILEKLLLERLNFHRRTNNQQAANQYGFTVNKPSEEATVDFIDKIETAISTKRHALVISLDMKGGFDHLEYNSIKNSLNNINLLSNKYKRNLNRSTFRQASNFKHSSRTSYTPTTSRVPTRLVHWSGILESCRERSANSILARRSSSASIRR</sequence>
<dbReference type="Proteomes" id="UP000499080">
    <property type="component" value="Unassembled WGS sequence"/>
</dbReference>
<evidence type="ECO:0000259" key="1">
    <source>
        <dbReference type="Pfam" id="PF00078"/>
    </source>
</evidence>
<reference evidence="2 3" key="1">
    <citation type="journal article" date="2019" name="Sci. Rep.">
        <title>Orb-weaving spider Araneus ventricosus genome elucidates the spidroin gene catalogue.</title>
        <authorList>
            <person name="Kono N."/>
            <person name="Nakamura H."/>
            <person name="Ohtoshi R."/>
            <person name="Moran D.A.P."/>
            <person name="Shinohara A."/>
            <person name="Yoshida Y."/>
            <person name="Fujiwara M."/>
            <person name="Mori M."/>
            <person name="Tomita M."/>
            <person name="Arakawa K."/>
        </authorList>
    </citation>
    <scope>NUCLEOTIDE SEQUENCE [LARGE SCALE GENOMIC DNA]</scope>
</reference>
<name>A0A4Y2BEP6_ARAVE</name>
<accession>A0A4Y2BEP6</accession>
<dbReference type="InterPro" id="IPR000477">
    <property type="entry name" value="RT_dom"/>
</dbReference>
<dbReference type="Pfam" id="PF00078">
    <property type="entry name" value="RVT_1"/>
    <property type="match status" value="1"/>
</dbReference>
<dbReference type="GO" id="GO:0071897">
    <property type="term" value="P:DNA biosynthetic process"/>
    <property type="evidence" value="ECO:0007669"/>
    <property type="project" value="UniProtKB-ARBA"/>
</dbReference>
<gene>
    <name evidence="2" type="ORF">AVEN_219364_1</name>
</gene>
<protein>
    <recommendedName>
        <fullName evidence="1">Reverse transcriptase domain-containing protein</fullName>
    </recommendedName>
</protein>
<dbReference type="PANTHER" id="PTHR19446">
    <property type="entry name" value="REVERSE TRANSCRIPTASES"/>
    <property type="match status" value="1"/>
</dbReference>
<dbReference type="SUPFAM" id="SSF56672">
    <property type="entry name" value="DNA/RNA polymerases"/>
    <property type="match status" value="1"/>
</dbReference>
<evidence type="ECO:0000313" key="3">
    <source>
        <dbReference type="Proteomes" id="UP000499080"/>
    </source>
</evidence>
<organism evidence="2 3">
    <name type="scientific">Araneus ventricosus</name>
    <name type="common">Orbweaver spider</name>
    <name type="synonym">Epeira ventricosa</name>
    <dbReference type="NCBI Taxonomy" id="182803"/>
    <lineage>
        <taxon>Eukaryota</taxon>
        <taxon>Metazoa</taxon>
        <taxon>Ecdysozoa</taxon>
        <taxon>Arthropoda</taxon>
        <taxon>Chelicerata</taxon>
        <taxon>Arachnida</taxon>
        <taxon>Araneae</taxon>
        <taxon>Araneomorphae</taxon>
        <taxon>Entelegynae</taxon>
        <taxon>Araneoidea</taxon>
        <taxon>Araneidae</taxon>
        <taxon>Araneus</taxon>
    </lineage>
</organism>
<evidence type="ECO:0000313" key="2">
    <source>
        <dbReference type="EMBL" id="GBL90700.1"/>
    </source>
</evidence>
<comment type="caution">
    <text evidence="2">The sequence shown here is derived from an EMBL/GenBank/DDBJ whole genome shotgun (WGS) entry which is preliminary data.</text>
</comment>
<proteinExistence type="predicted"/>
<dbReference type="EMBL" id="BGPR01000073">
    <property type="protein sequence ID" value="GBL90700.1"/>
    <property type="molecule type" value="Genomic_DNA"/>
</dbReference>
<dbReference type="InterPro" id="IPR043502">
    <property type="entry name" value="DNA/RNA_pol_sf"/>
</dbReference>